<evidence type="ECO:0000313" key="15">
    <source>
        <dbReference type="EMBL" id="HIX53661.1"/>
    </source>
</evidence>
<comment type="similarity">
    <text evidence="2 12">Belongs to the diaminopimelate dehydrogenase family.</text>
</comment>
<evidence type="ECO:0000256" key="2">
    <source>
        <dbReference type="ARBA" id="ARBA00007442"/>
    </source>
</evidence>
<dbReference type="Gene3D" id="3.40.50.720">
    <property type="entry name" value="NAD(P)-binding Rossmann-like Domain"/>
    <property type="match status" value="1"/>
</dbReference>
<keyword evidence="7 12" id="KW-0521">NADP</keyword>
<feature type="binding site" evidence="13">
    <location>
        <begin position="94"/>
        <end position="96"/>
    </location>
    <ligand>
        <name>NADP(+)</name>
        <dbReference type="ChEBI" id="CHEBI:58349"/>
    </ligand>
</feature>
<keyword evidence="6 12" id="KW-0028">Amino-acid biosynthesis</keyword>
<evidence type="ECO:0000256" key="13">
    <source>
        <dbReference type="PIRSR" id="PIRSR025648-1"/>
    </source>
</evidence>
<comment type="pathway">
    <text evidence="1 12">Amino-acid biosynthesis; L-lysine biosynthesis via DAP pathway; DL-2,6-diaminopimelate from (S)-tetrahydrodipicolinate: step 1/1.</text>
</comment>
<feature type="binding site" evidence="13">
    <location>
        <begin position="123"/>
        <end position="127"/>
    </location>
    <ligand>
        <name>NADP(+)</name>
        <dbReference type="ChEBI" id="CHEBI:58349"/>
    </ligand>
</feature>
<evidence type="ECO:0000313" key="16">
    <source>
        <dbReference type="Proteomes" id="UP000824156"/>
    </source>
</evidence>
<keyword evidence="10 12" id="KW-0457">Lysine biosynthesis</keyword>
<evidence type="ECO:0000256" key="7">
    <source>
        <dbReference type="ARBA" id="ARBA00022857"/>
    </source>
</evidence>
<evidence type="ECO:0000256" key="12">
    <source>
        <dbReference type="PIRNR" id="PIRNR025648"/>
    </source>
</evidence>
<dbReference type="GO" id="GO:0047850">
    <property type="term" value="F:diaminopimelate dehydrogenase activity"/>
    <property type="evidence" value="ECO:0007669"/>
    <property type="project" value="UniProtKB-UniRule"/>
</dbReference>
<feature type="binding site" evidence="13">
    <location>
        <position position="202"/>
    </location>
    <ligand>
        <name>substrate</name>
    </ligand>
</feature>
<keyword evidence="8 12" id="KW-0220">Diaminopimelate biosynthesis</keyword>
<evidence type="ECO:0000256" key="1">
    <source>
        <dbReference type="ARBA" id="ARBA00004896"/>
    </source>
</evidence>
<dbReference type="Pfam" id="PF16654">
    <property type="entry name" value="DAPDH_C"/>
    <property type="match status" value="1"/>
</dbReference>
<dbReference type="SUPFAM" id="SSF55347">
    <property type="entry name" value="Glyceraldehyde-3-phosphate dehydrogenase-like, C-terminal domain"/>
    <property type="match status" value="1"/>
</dbReference>
<feature type="binding site" evidence="13">
    <location>
        <begin position="15"/>
        <end position="18"/>
    </location>
    <ligand>
        <name>NADP(+)</name>
        <dbReference type="ChEBI" id="CHEBI:58349"/>
    </ligand>
</feature>
<feature type="binding site" evidence="13">
    <location>
        <position position="252"/>
    </location>
    <ligand>
        <name>substrate</name>
    </ligand>
</feature>
<evidence type="ECO:0000256" key="10">
    <source>
        <dbReference type="ARBA" id="ARBA00023154"/>
    </source>
</evidence>
<protein>
    <recommendedName>
        <fullName evidence="5 12">Meso-diaminopimelate D-dehydrogenase</fullName>
        <shortName evidence="12">DAPDH</shortName>
        <shortName evidence="12">Meso-DAP dehydrogenase</shortName>
        <ecNumber evidence="4 12">1.4.1.16</ecNumber>
    </recommendedName>
</protein>
<dbReference type="PIRSF" id="PIRSF025648">
    <property type="entry name" value="DDH"/>
    <property type="match status" value="1"/>
</dbReference>
<comment type="catalytic activity">
    <reaction evidence="11 12">
        <text>meso-2,6-diaminopimelate + NADP(+) + H2O = (S)-2-amino-6-oxoheptanedioate + NH4(+) + NADPH + H(+)</text>
        <dbReference type="Rhea" id="RHEA:13561"/>
        <dbReference type="ChEBI" id="CHEBI:15377"/>
        <dbReference type="ChEBI" id="CHEBI:15378"/>
        <dbReference type="ChEBI" id="CHEBI:28938"/>
        <dbReference type="ChEBI" id="CHEBI:57783"/>
        <dbReference type="ChEBI" id="CHEBI:57791"/>
        <dbReference type="ChEBI" id="CHEBI:58349"/>
        <dbReference type="ChEBI" id="CHEBI:58556"/>
        <dbReference type="EC" id="1.4.1.16"/>
    </reaction>
</comment>
<reference evidence="15" key="2">
    <citation type="submission" date="2021-04" db="EMBL/GenBank/DDBJ databases">
        <authorList>
            <person name="Gilroy R."/>
        </authorList>
    </citation>
    <scope>NUCLEOTIDE SEQUENCE</scope>
    <source>
        <strain evidence="15">1719</strain>
    </source>
</reference>
<feature type="binding site" evidence="13">
    <location>
        <begin position="71"/>
        <end position="74"/>
    </location>
    <ligand>
        <name>NADP(+)</name>
        <dbReference type="ChEBI" id="CHEBI:58349"/>
    </ligand>
</feature>
<dbReference type="InterPro" id="IPR036291">
    <property type="entry name" value="NAD(P)-bd_dom_sf"/>
</dbReference>
<keyword evidence="13" id="KW-0547">Nucleotide-binding</keyword>
<evidence type="ECO:0000256" key="3">
    <source>
        <dbReference type="ARBA" id="ARBA00011738"/>
    </source>
</evidence>
<dbReference type="InterPro" id="IPR010190">
    <property type="entry name" value="Diaminopimelate_DH_Ddh"/>
</dbReference>
<feature type="binding site" evidence="13">
    <location>
        <position position="279"/>
    </location>
    <ligand>
        <name>substrate</name>
    </ligand>
</feature>
<proteinExistence type="inferred from homology"/>
<dbReference type="GO" id="GO:0009089">
    <property type="term" value="P:lysine biosynthetic process via diaminopimelate"/>
    <property type="evidence" value="ECO:0007669"/>
    <property type="project" value="UniProtKB-UniRule"/>
</dbReference>
<reference evidence="15" key="1">
    <citation type="journal article" date="2021" name="PeerJ">
        <title>Extensive microbial diversity within the chicken gut microbiome revealed by metagenomics and culture.</title>
        <authorList>
            <person name="Gilroy R."/>
            <person name="Ravi A."/>
            <person name="Getino M."/>
            <person name="Pursley I."/>
            <person name="Horton D.L."/>
            <person name="Alikhan N.F."/>
            <person name="Baker D."/>
            <person name="Gharbi K."/>
            <person name="Hall N."/>
            <person name="Watson M."/>
            <person name="Adriaenssens E.M."/>
            <person name="Foster-Nyarko E."/>
            <person name="Jarju S."/>
            <person name="Secka A."/>
            <person name="Antonio M."/>
            <person name="Oren A."/>
            <person name="Chaudhuri R.R."/>
            <person name="La Ragione R."/>
            <person name="Hildebrand F."/>
            <person name="Pallen M.J."/>
        </authorList>
    </citation>
    <scope>NUCLEOTIDE SEQUENCE</scope>
    <source>
        <strain evidence="15">1719</strain>
    </source>
</reference>
<evidence type="ECO:0000256" key="9">
    <source>
        <dbReference type="ARBA" id="ARBA00023002"/>
    </source>
</evidence>
<feature type="domain" description="Meso-diaminopimelate D-dehydrogenase C-terminal" evidence="14">
    <location>
        <begin position="124"/>
        <end position="278"/>
    </location>
</feature>
<evidence type="ECO:0000256" key="6">
    <source>
        <dbReference type="ARBA" id="ARBA00022605"/>
    </source>
</evidence>
<dbReference type="SUPFAM" id="SSF51735">
    <property type="entry name" value="NAD(P)-binding Rossmann-fold domains"/>
    <property type="match status" value="1"/>
</dbReference>
<name>A0A9D1W6M4_9SPHI</name>
<comment type="subunit">
    <text evidence="3 12">Homodimer.</text>
</comment>
<evidence type="ECO:0000256" key="8">
    <source>
        <dbReference type="ARBA" id="ARBA00022915"/>
    </source>
</evidence>
<dbReference type="InterPro" id="IPR032094">
    <property type="entry name" value="Meso-DAP_DH_C"/>
</dbReference>
<dbReference type="EMBL" id="DXEZ01000038">
    <property type="protein sequence ID" value="HIX53661.1"/>
    <property type="molecule type" value="Genomic_DNA"/>
</dbReference>
<evidence type="ECO:0000259" key="14">
    <source>
        <dbReference type="Pfam" id="PF16654"/>
    </source>
</evidence>
<dbReference type="NCBIfam" id="TIGR01921">
    <property type="entry name" value="DAP-DH"/>
    <property type="match status" value="1"/>
</dbReference>
<gene>
    <name evidence="15" type="ORF">H9853_01440</name>
</gene>
<feature type="binding site" evidence="13">
    <location>
        <position position="151"/>
    </location>
    <ligand>
        <name>substrate</name>
    </ligand>
</feature>
<comment type="function">
    <text evidence="12">Catalyzes the reversible NADPH-dependent reductive amination of L-2-amino-6-oxopimelate, the acyclic form of L-tetrahydrodipicolinate, to generate the meso compound, D,L-2,6-diaminopimelate.</text>
</comment>
<evidence type="ECO:0000256" key="4">
    <source>
        <dbReference type="ARBA" id="ARBA00012080"/>
    </source>
</evidence>
<sequence length="329" mass="36167">MKAQNHRIRVGIIGYGNLGRGVEMAISQNQDMELVGIFTRRDPSTLASQAAAYNLQEVESFQDKIDVMVLCGGSAKDLPEQVPYIAKYFHTVDSFDTHAKIPEYLEVVDQAASASGKVSVISTGWDPGLFSLLRLLGQSVLPEGGDTHTFWGKGLSQGHSDALRRLEGVKGAVQYTIPKEEVLQEVRSGKPVTLSAADKHERVCYVVADEGVDLEDLQHRIKTMPHYFADYKTTVHFISEEELRKEHSNMPHGGTVIHTGESKVGDKQRVEFTLALDSNPAFTASVLVAYARAAFRLAQQGQSGAKTVFDIPFGLLSARPIDELIKELL</sequence>
<organism evidence="15 16">
    <name type="scientific">Candidatus Sphingobacterium stercoripullorum</name>
    <dbReference type="NCBI Taxonomy" id="2838759"/>
    <lineage>
        <taxon>Bacteria</taxon>
        <taxon>Pseudomonadati</taxon>
        <taxon>Bacteroidota</taxon>
        <taxon>Sphingobacteriia</taxon>
        <taxon>Sphingobacteriales</taxon>
        <taxon>Sphingobacteriaceae</taxon>
        <taxon>Sphingobacterium</taxon>
    </lineage>
</organism>
<comment type="caution">
    <text evidence="15">The sequence shown here is derived from an EMBL/GenBank/DDBJ whole genome shotgun (WGS) entry which is preliminary data.</text>
</comment>
<dbReference type="EC" id="1.4.1.16" evidence="4 12"/>
<dbReference type="Gene3D" id="3.30.360.10">
    <property type="entry name" value="Dihydrodipicolinate Reductase, domain 2"/>
    <property type="match status" value="1"/>
</dbReference>
<accession>A0A9D1W6M4</accession>
<feature type="binding site" evidence="13">
    <location>
        <begin position="39"/>
        <end position="41"/>
    </location>
    <ligand>
        <name>NADP(+)</name>
        <dbReference type="ChEBI" id="CHEBI:58349"/>
    </ligand>
</feature>
<dbReference type="AlphaFoldDB" id="A0A9D1W6M4"/>
<evidence type="ECO:0000256" key="11">
    <source>
        <dbReference type="ARBA" id="ARBA00052023"/>
    </source>
</evidence>
<dbReference type="GO" id="GO:0000166">
    <property type="term" value="F:nucleotide binding"/>
    <property type="evidence" value="ECO:0007669"/>
    <property type="project" value="UniProtKB-KW"/>
</dbReference>
<keyword evidence="9 12" id="KW-0560">Oxidoreductase</keyword>
<evidence type="ECO:0000256" key="5">
    <source>
        <dbReference type="ARBA" id="ARBA00021654"/>
    </source>
</evidence>
<dbReference type="GO" id="GO:0019877">
    <property type="term" value="P:diaminopimelate biosynthetic process"/>
    <property type="evidence" value="ECO:0007669"/>
    <property type="project" value="UniProtKB-UniRule"/>
</dbReference>
<dbReference type="Proteomes" id="UP000824156">
    <property type="component" value="Unassembled WGS sequence"/>
</dbReference>
<feature type="binding site" evidence="13">
    <location>
        <position position="176"/>
    </location>
    <ligand>
        <name>substrate</name>
    </ligand>
</feature>
<dbReference type="CDD" id="cd02270">
    <property type="entry name" value="meso-DAPDH_N"/>
    <property type="match status" value="1"/>
</dbReference>